<evidence type="ECO:0000256" key="4">
    <source>
        <dbReference type="ARBA" id="ARBA00022692"/>
    </source>
</evidence>
<dbReference type="InterPro" id="IPR010920">
    <property type="entry name" value="LSM_dom_sf"/>
</dbReference>
<evidence type="ECO:0008006" key="13">
    <source>
        <dbReference type="Google" id="ProtNLM"/>
    </source>
</evidence>
<dbReference type="PANTHER" id="PTHR30566:SF5">
    <property type="entry name" value="MECHANOSENSITIVE ION CHANNEL PROTEIN 1, MITOCHONDRIAL-RELATED"/>
    <property type="match status" value="1"/>
</dbReference>
<dbReference type="Pfam" id="PF00924">
    <property type="entry name" value="MS_channel_2nd"/>
    <property type="match status" value="1"/>
</dbReference>
<evidence type="ECO:0000256" key="5">
    <source>
        <dbReference type="ARBA" id="ARBA00022989"/>
    </source>
</evidence>
<dbReference type="GO" id="GO:0005886">
    <property type="term" value="C:plasma membrane"/>
    <property type="evidence" value="ECO:0007669"/>
    <property type="project" value="UniProtKB-SubCell"/>
</dbReference>
<feature type="transmembrane region" description="Helical" evidence="7">
    <location>
        <begin position="347"/>
        <end position="367"/>
    </location>
</feature>
<dbReference type="Pfam" id="PF21082">
    <property type="entry name" value="MS_channel_3rd"/>
    <property type="match status" value="1"/>
</dbReference>
<evidence type="ECO:0000313" key="12">
    <source>
        <dbReference type="Proteomes" id="UP000030341"/>
    </source>
</evidence>
<evidence type="ECO:0000256" key="1">
    <source>
        <dbReference type="ARBA" id="ARBA00004651"/>
    </source>
</evidence>
<feature type="transmembrane region" description="Helical" evidence="7">
    <location>
        <begin position="275"/>
        <end position="299"/>
    </location>
</feature>
<dbReference type="InterPro" id="IPR006685">
    <property type="entry name" value="MscS_channel_2nd"/>
</dbReference>
<dbReference type="Proteomes" id="UP000030341">
    <property type="component" value="Chromosome 1"/>
</dbReference>
<organism evidence="11 12">
    <name type="scientific">Pseudoalteromonas piratica</name>
    <dbReference type="NCBI Taxonomy" id="1348114"/>
    <lineage>
        <taxon>Bacteria</taxon>
        <taxon>Pseudomonadati</taxon>
        <taxon>Pseudomonadota</taxon>
        <taxon>Gammaproteobacteria</taxon>
        <taxon>Alteromonadales</taxon>
        <taxon>Pseudoalteromonadaceae</taxon>
        <taxon>Pseudoalteromonas</taxon>
    </lineage>
</organism>
<feature type="transmembrane region" description="Helical" evidence="7">
    <location>
        <begin position="246"/>
        <end position="263"/>
    </location>
</feature>
<evidence type="ECO:0000256" key="6">
    <source>
        <dbReference type="ARBA" id="ARBA00023136"/>
    </source>
</evidence>
<evidence type="ECO:0000256" key="3">
    <source>
        <dbReference type="ARBA" id="ARBA00022475"/>
    </source>
</evidence>
<comment type="similarity">
    <text evidence="2">Belongs to the MscS (TC 1.A.23) family.</text>
</comment>
<name>A0A0A7EF16_9GAMM</name>
<dbReference type="InterPro" id="IPR023408">
    <property type="entry name" value="MscS_beta-dom_sf"/>
</dbReference>
<gene>
    <name evidence="11" type="ORF">OM33_08025</name>
</gene>
<feature type="chain" id="PRO_5002026855" description="Mechanosensitive ion channel protein MscS" evidence="8">
    <location>
        <begin position="25"/>
        <end position="537"/>
    </location>
</feature>
<keyword evidence="6 7" id="KW-0472">Membrane</keyword>
<feature type="domain" description="Mechanosensitive ion channel MscS C-terminal" evidence="10">
    <location>
        <begin position="456"/>
        <end position="528"/>
    </location>
</feature>
<dbReference type="Gene3D" id="3.30.70.100">
    <property type="match status" value="1"/>
</dbReference>
<proteinExistence type="inferred from homology"/>
<dbReference type="PANTHER" id="PTHR30566">
    <property type="entry name" value="YNAI-RELATED MECHANOSENSITIVE ION CHANNEL"/>
    <property type="match status" value="1"/>
</dbReference>
<keyword evidence="12" id="KW-1185">Reference proteome</keyword>
<dbReference type="HOGENOM" id="CLU_015233_0_0_6"/>
<dbReference type="EMBL" id="CP009888">
    <property type="protein sequence ID" value="AIY65108.1"/>
    <property type="molecule type" value="Genomic_DNA"/>
</dbReference>
<evidence type="ECO:0000259" key="9">
    <source>
        <dbReference type="Pfam" id="PF00924"/>
    </source>
</evidence>
<feature type="signal peptide" evidence="8">
    <location>
        <begin position="1"/>
        <end position="24"/>
    </location>
</feature>
<evidence type="ECO:0000256" key="2">
    <source>
        <dbReference type="ARBA" id="ARBA00008017"/>
    </source>
</evidence>
<dbReference type="Gene3D" id="2.30.30.60">
    <property type="match status" value="1"/>
</dbReference>
<accession>A0A0A7EF16</accession>
<evidence type="ECO:0000256" key="7">
    <source>
        <dbReference type="SAM" id="Phobius"/>
    </source>
</evidence>
<dbReference type="STRING" id="1348114.OM33_08025"/>
<dbReference type="GO" id="GO:0008381">
    <property type="term" value="F:mechanosensitive monoatomic ion channel activity"/>
    <property type="evidence" value="ECO:0007669"/>
    <property type="project" value="UniProtKB-ARBA"/>
</dbReference>
<keyword evidence="4 7" id="KW-0812">Transmembrane</keyword>
<dbReference type="SUPFAM" id="SSF82689">
    <property type="entry name" value="Mechanosensitive channel protein MscS (YggB), C-terminal domain"/>
    <property type="match status" value="1"/>
</dbReference>
<evidence type="ECO:0000259" key="10">
    <source>
        <dbReference type="Pfam" id="PF21082"/>
    </source>
</evidence>
<dbReference type="OrthoDB" id="9775207at2"/>
<feature type="transmembrane region" description="Helical" evidence="7">
    <location>
        <begin position="320"/>
        <end position="341"/>
    </location>
</feature>
<dbReference type="AlphaFoldDB" id="A0A0A7EF16"/>
<sequence length="537" mass="60792">MVMKCVIWRSLFVCFMMFLGSAVAEPKTDVTVKDLLELEEVEQAAKQTNEINAFVGWDTFGRETPKSSMQGFLSAARQQDYQTASEYLDFRNLPFEVTAASQPEIARQLHVSLDRTLWVDIEGLSNDLLGKLPENVPDYRDLVGTIETPEGTVPVLLQRVPTSENKRIWKISNATVAKIPVLDKYYGYSEMGEWLSQHLPNYRFMGVMLWQWLYFAVTFLLYIVASCLSYWVLIKLFNAFKIKLSFYIDFLYAPLSFLTATLLTRNFSDTSNVTFAVKAVAEASTILIFAWLWFLWRTVELVKSKLTGKLVAQGKTHTTYLLRPAANVVKSLLVIAAVLIWLENLGFSATTIMAGLGIGGLAVALAAQKSVENLIGAITLYSSTPVKVGNLCRIGKFIGTVEEIGLRATRVRTIERTVVYIANAKFIDMEIENFSEREKMAFRPKLLLEMPQSNTQLSEFNKALKALLEQHELIDESPCRVYFKGFSPFAVELYVLSYITSTDFETYLKVSDTLHFEIMNLLHQHKLKLAAPELLQA</sequence>
<dbReference type="InterPro" id="IPR049278">
    <property type="entry name" value="MS_channel_C"/>
</dbReference>
<feature type="domain" description="Mechanosensitive ion channel MscS" evidence="9">
    <location>
        <begin position="370"/>
        <end position="435"/>
    </location>
</feature>
<dbReference type="InterPro" id="IPR011066">
    <property type="entry name" value="MscS_channel_C_sf"/>
</dbReference>
<protein>
    <recommendedName>
        <fullName evidence="13">Mechanosensitive ion channel protein MscS</fullName>
    </recommendedName>
</protein>
<reference evidence="11 12" key="1">
    <citation type="submission" date="2014-11" db="EMBL/GenBank/DDBJ databases">
        <title>Complete Genome Sequence of Pseudoalteromonas sp. Strain OCN003 Isolated from Kaneohe Bay, Oahu, Hawaii.</title>
        <authorList>
            <person name="Beurmann S."/>
            <person name="Videau P."/>
            <person name="Ushijima B."/>
            <person name="Smith A.M."/>
            <person name="Aeby G.S."/>
            <person name="Callahan S.M."/>
            <person name="Belcaid M."/>
        </authorList>
    </citation>
    <scope>NUCLEOTIDE SEQUENCE [LARGE SCALE GENOMIC DNA]</scope>
    <source>
        <strain evidence="11 12">OCN003</strain>
    </source>
</reference>
<keyword evidence="8" id="KW-0732">Signal</keyword>
<dbReference type="SUPFAM" id="SSF82861">
    <property type="entry name" value="Mechanosensitive channel protein MscS (YggB), transmembrane region"/>
    <property type="match status" value="1"/>
</dbReference>
<dbReference type="KEGG" id="pseo:OM33_08025"/>
<comment type="subcellular location">
    <subcellularLocation>
        <location evidence="1">Cell membrane</location>
        <topology evidence="1">Multi-pass membrane protein</topology>
    </subcellularLocation>
</comment>
<dbReference type="Gene3D" id="1.10.287.1260">
    <property type="match status" value="1"/>
</dbReference>
<evidence type="ECO:0000313" key="11">
    <source>
        <dbReference type="EMBL" id="AIY65108.1"/>
    </source>
</evidence>
<dbReference type="SUPFAM" id="SSF50182">
    <property type="entry name" value="Sm-like ribonucleoproteins"/>
    <property type="match status" value="1"/>
</dbReference>
<keyword evidence="3" id="KW-1003">Cell membrane</keyword>
<dbReference type="InterPro" id="IPR011014">
    <property type="entry name" value="MscS_channel_TM-2"/>
</dbReference>
<feature type="transmembrane region" description="Helical" evidence="7">
    <location>
        <begin position="212"/>
        <end position="234"/>
    </location>
</feature>
<evidence type="ECO:0000256" key="8">
    <source>
        <dbReference type="SAM" id="SignalP"/>
    </source>
</evidence>
<keyword evidence="5 7" id="KW-1133">Transmembrane helix</keyword>
<dbReference type="eggNOG" id="COG0668">
    <property type="taxonomic scope" value="Bacteria"/>
</dbReference>